<dbReference type="AlphaFoldDB" id="A0A1L8F5Z1"/>
<comment type="subcellular location">
    <subcellularLocation>
        <location evidence="1">Membrane</location>
        <topology evidence="1">Single-pass membrane protein</topology>
    </subcellularLocation>
</comment>
<dbReference type="GO" id="GO:0016757">
    <property type="term" value="F:glycosyltransferase activity"/>
    <property type="evidence" value="ECO:0000318"/>
    <property type="project" value="GO_Central"/>
</dbReference>
<organism evidence="9 10">
    <name type="scientific">Xenopus laevis</name>
    <name type="common">African clawed frog</name>
    <dbReference type="NCBI Taxonomy" id="8355"/>
    <lineage>
        <taxon>Eukaryota</taxon>
        <taxon>Metazoa</taxon>
        <taxon>Chordata</taxon>
        <taxon>Craniata</taxon>
        <taxon>Vertebrata</taxon>
        <taxon>Euteleostomi</taxon>
        <taxon>Amphibia</taxon>
        <taxon>Batrachia</taxon>
        <taxon>Anura</taxon>
        <taxon>Pipoidea</taxon>
        <taxon>Pipidae</taxon>
        <taxon>Xenopodinae</taxon>
        <taxon>Xenopus</taxon>
        <taxon>Xenopus</taxon>
    </lineage>
</organism>
<accession>A0A1L8F5Z1</accession>
<proteinExistence type="inferred from homology"/>
<comment type="similarity">
    <text evidence="2 8">Belongs to the glycosyltransferase 92 family.</text>
</comment>
<reference evidence="10 11" key="1">
    <citation type="submission" date="2025-04" db="UniProtKB">
        <authorList>
            <consortium name="RefSeq"/>
        </authorList>
    </citation>
    <scope>IDENTIFICATION</scope>
    <source>
        <strain evidence="10 11">J_2021</strain>
        <tissue evidence="10 11">Erythrocytes</tissue>
    </source>
</reference>
<evidence type="ECO:0000256" key="2">
    <source>
        <dbReference type="ARBA" id="ARBA00007647"/>
    </source>
</evidence>
<dbReference type="GO" id="GO:0016020">
    <property type="term" value="C:membrane"/>
    <property type="evidence" value="ECO:0007669"/>
    <property type="project" value="UniProtKB-SubCell"/>
</dbReference>
<dbReference type="OMA" id="GQLCRGK"/>
<evidence type="ECO:0000313" key="11">
    <source>
        <dbReference type="RefSeq" id="XP_041428080.1"/>
    </source>
</evidence>
<keyword evidence="6 8" id="KW-1133">Transmembrane helix</keyword>
<evidence type="ECO:0000256" key="6">
    <source>
        <dbReference type="ARBA" id="ARBA00022989"/>
    </source>
</evidence>
<keyword evidence="5 8" id="KW-0812">Transmembrane</keyword>
<dbReference type="PaxDb" id="8355-A0A1L8F5Z1"/>
<dbReference type="Pfam" id="PF01697">
    <property type="entry name" value="Glyco_transf_92"/>
    <property type="match status" value="1"/>
</dbReference>
<evidence type="ECO:0000313" key="9">
    <source>
        <dbReference type="Proteomes" id="UP000186698"/>
    </source>
</evidence>
<dbReference type="EC" id="2.4.1.-" evidence="8"/>
<dbReference type="CTD" id="734489"/>
<dbReference type="RefSeq" id="XP_041428080.1">
    <property type="nucleotide sequence ID" value="XM_041572146.1"/>
</dbReference>
<keyword evidence="9" id="KW-1185">Reference proteome</keyword>
<evidence type="ECO:0000256" key="8">
    <source>
        <dbReference type="RuleBase" id="RU366017"/>
    </source>
</evidence>
<dbReference type="GeneID" id="734489"/>
<sequence length="435" mass="50636">MCHAKKVHLFGGIFIITCFIVSFNFYWPRRYQVTGWRSPPMCGGRAPDDTITPLKDRRSFIISAYEDNRNKNIIRILGIVHHKEVKELYCYFCCHSNVEVHTTKAEIDLHQDRFGFPYGLADIICTEPPDCGATFVSVHSSPSEIVHNLTSFPIRNREPVQFTANFTICISTMHGNYSNVLQFIQTIEMYKILGAQKVMVYLNNCSRQMEEVLQYYTKEGTVEVIPWHIQRYLKMSNSWLYPNDDTEIGYYGQMSTLNDCIYRNMYSSKFVVLNDQDEIILPFKHRTWDNMMESLQRENPDVGIFLFENHIFPQTAVSDGNFTNTSSWNGVPGFNLLQFIHREPDRPDHFNARKMIVDPRAVVQTSVHSTLKQYRNSKYVPLETALVYHCRGPLQAKLSRAALIEDKTIWRYNDSLIQNVNQMLTKFTEEPSLNP</sequence>
<dbReference type="OrthoDB" id="2526284at2759"/>
<evidence type="ECO:0000256" key="1">
    <source>
        <dbReference type="ARBA" id="ARBA00004167"/>
    </source>
</evidence>
<dbReference type="PANTHER" id="PTHR21461">
    <property type="entry name" value="GLYCOSYLTRANSFERASE FAMILY 92 PROTEIN"/>
    <property type="match status" value="1"/>
</dbReference>
<feature type="transmembrane region" description="Helical" evidence="8">
    <location>
        <begin position="7"/>
        <end position="27"/>
    </location>
</feature>
<name>A0A1L8F5Z1_XENLA</name>
<keyword evidence="3 8" id="KW-0328">Glycosyltransferase</keyword>
<evidence type="ECO:0000313" key="10">
    <source>
        <dbReference type="RefSeq" id="XP_041428079.1"/>
    </source>
</evidence>
<evidence type="ECO:0000256" key="5">
    <source>
        <dbReference type="ARBA" id="ARBA00022692"/>
    </source>
</evidence>
<keyword evidence="4 8" id="KW-0808">Transferase</keyword>
<dbReference type="RefSeq" id="XP_041428079.1">
    <property type="nucleotide sequence ID" value="XM_041572145.1"/>
</dbReference>
<gene>
    <name evidence="10 11" type="primary">XB5947713.L</name>
    <name evidence="10 11" type="synonym">LOC100145155.L</name>
</gene>
<dbReference type="InterPro" id="IPR008166">
    <property type="entry name" value="Glyco_transf_92"/>
</dbReference>
<evidence type="ECO:0000256" key="4">
    <source>
        <dbReference type="ARBA" id="ARBA00022679"/>
    </source>
</evidence>
<dbReference type="GO" id="GO:0005737">
    <property type="term" value="C:cytoplasm"/>
    <property type="evidence" value="ECO:0000318"/>
    <property type="project" value="GO_Central"/>
</dbReference>
<keyword evidence="7 8" id="KW-0472">Membrane</keyword>
<evidence type="ECO:0000256" key="7">
    <source>
        <dbReference type="ARBA" id="ARBA00023136"/>
    </source>
</evidence>
<protein>
    <recommendedName>
        <fullName evidence="8">Glycosyltransferase family 92 protein</fullName>
        <ecNumber evidence="8">2.4.1.-</ecNumber>
    </recommendedName>
</protein>
<dbReference type="PANTHER" id="PTHR21461:SF97">
    <property type="entry name" value="GLYCOSYLTRANSFERASE FAMILY 92 PROTEIN"/>
    <property type="match status" value="1"/>
</dbReference>
<evidence type="ECO:0000256" key="3">
    <source>
        <dbReference type="ARBA" id="ARBA00022676"/>
    </source>
</evidence>
<dbReference type="Proteomes" id="UP000186698">
    <property type="component" value="Chromosome 8L"/>
</dbReference>